<gene>
    <name evidence="2" type="ORF">ACFQL7_07470</name>
</gene>
<name>A0ABD5YKF8_9EURY</name>
<feature type="compositionally biased region" description="Basic and acidic residues" evidence="1">
    <location>
        <begin position="156"/>
        <end position="192"/>
    </location>
</feature>
<organism evidence="2 3">
    <name type="scientific">Halocatena marina</name>
    <dbReference type="NCBI Taxonomy" id="2934937"/>
    <lineage>
        <taxon>Archaea</taxon>
        <taxon>Methanobacteriati</taxon>
        <taxon>Methanobacteriota</taxon>
        <taxon>Stenosarchaea group</taxon>
        <taxon>Halobacteria</taxon>
        <taxon>Halobacteriales</taxon>
        <taxon>Natronomonadaceae</taxon>
        <taxon>Halocatena</taxon>
    </lineage>
</organism>
<dbReference type="GeneID" id="76199269"/>
<keyword evidence="3" id="KW-1185">Reference proteome</keyword>
<comment type="caution">
    <text evidence="2">The sequence shown here is derived from an EMBL/GenBank/DDBJ whole genome shotgun (WGS) entry which is preliminary data.</text>
</comment>
<dbReference type="Proteomes" id="UP001596417">
    <property type="component" value="Unassembled WGS sequence"/>
</dbReference>
<accession>A0ABD5YKF8</accession>
<feature type="region of interest" description="Disordered" evidence="1">
    <location>
        <begin position="147"/>
        <end position="199"/>
    </location>
</feature>
<dbReference type="AlphaFoldDB" id="A0ABD5YKF8"/>
<reference evidence="2 3" key="1">
    <citation type="journal article" date="2019" name="Int. J. Syst. Evol. Microbiol.">
        <title>The Global Catalogue of Microorganisms (GCM) 10K type strain sequencing project: providing services to taxonomists for standard genome sequencing and annotation.</title>
        <authorList>
            <consortium name="The Broad Institute Genomics Platform"/>
            <consortium name="The Broad Institute Genome Sequencing Center for Infectious Disease"/>
            <person name="Wu L."/>
            <person name="Ma J."/>
        </authorList>
    </citation>
    <scope>NUCLEOTIDE SEQUENCE [LARGE SCALE GENOMIC DNA]</scope>
    <source>
        <strain evidence="2 3">RDMS1</strain>
    </source>
</reference>
<proteinExistence type="predicted"/>
<evidence type="ECO:0000313" key="2">
    <source>
        <dbReference type="EMBL" id="MFC7189711.1"/>
    </source>
</evidence>
<evidence type="ECO:0000313" key="3">
    <source>
        <dbReference type="Proteomes" id="UP001596417"/>
    </source>
</evidence>
<sequence>MAHTRSHIQVLCDQLEQEITPWPRAQTFEAGDLVVDRHELPLWGSDAIEAAAVVLYRRVPDAKQAGVVTEEGPTTVACLNPEYPADDAVYRIAKVSRLDCDIPGWRRWNAKNARDQGEGFKRELHTYQTEQSVAITTHDYPASRLYPAGRLTLPQPHEDDERAIAEAMEERPYLQPRGERYGARVSQHPDGRRSRRQSG</sequence>
<dbReference type="RefSeq" id="WP_264554806.1">
    <property type="nucleotide sequence ID" value="NZ_CP109979.1"/>
</dbReference>
<protein>
    <recommendedName>
        <fullName evidence="4">ASCH domain-containing protein</fullName>
    </recommendedName>
</protein>
<dbReference type="EMBL" id="JBHTAX010000001">
    <property type="protein sequence ID" value="MFC7189711.1"/>
    <property type="molecule type" value="Genomic_DNA"/>
</dbReference>
<evidence type="ECO:0000256" key="1">
    <source>
        <dbReference type="SAM" id="MobiDB-lite"/>
    </source>
</evidence>
<evidence type="ECO:0008006" key="4">
    <source>
        <dbReference type="Google" id="ProtNLM"/>
    </source>
</evidence>